<evidence type="ECO:0000259" key="1">
    <source>
        <dbReference type="PROSITE" id="PS51186"/>
    </source>
</evidence>
<dbReference type="EC" id="2.3.1.-" evidence="2 3"/>
<accession>A0A1C3JLR5</accession>
<organism evidence="2 5">
    <name type="scientific">Marinomonas gallaica</name>
    <dbReference type="NCBI Taxonomy" id="1806667"/>
    <lineage>
        <taxon>Bacteria</taxon>
        <taxon>Pseudomonadati</taxon>
        <taxon>Pseudomonadota</taxon>
        <taxon>Gammaproteobacteria</taxon>
        <taxon>Oceanospirillales</taxon>
        <taxon>Oceanospirillaceae</taxon>
        <taxon>Marinomonas</taxon>
    </lineage>
</organism>
<dbReference type="InterPro" id="IPR052564">
    <property type="entry name" value="N-acetyltrans/Recomb-assoc"/>
</dbReference>
<dbReference type="Proteomes" id="UP000092871">
    <property type="component" value="Unassembled WGS sequence"/>
</dbReference>
<name>A0A1C3JLR5_9GAMM</name>
<evidence type="ECO:0000313" key="2">
    <source>
        <dbReference type="EMBL" id="SBT16037.1"/>
    </source>
</evidence>
<evidence type="ECO:0000313" key="4">
    <source>
        <dbReference type="Proteomes" id="UP000092840"/>
    </source>
</evidence>
<gene>
    <name evidence="2" type="primary">yafP_1</name>
    <name evidence="2" type="ORF">MGA5115_00111</name>
    <name evidence="3" type="ORF">MGA5116_01672</name>
</gene>
<sequence>MQIRTLQVQDLEAVSAVCMKAFMASVAESLSEEGIATFTKVAASDAFFERMSKDTHMLVALIKDEIVGVAELREGHHVSMLFVRPDHQRHGIGTQLLDALLLLARSPKITVSASLSSIAAYHKYGFIECGDINEIAGLVYQPMDITLPK</sequence>
<evidence type="ECO:0000313" key="5">
    <source>
        <dbReference type="Proteomes" id="UP000092871"/>
    </source>
</evidence>
<dbReference type="EMBL" id="FLRA01000001">
    <property type="protein sequence ID" value="SBT16037.1"/>
    <property type="molecule type" value="Genomic_DNA"/>
</dbReference>
<dbReference type="PANTHER" id="PTHR43451:SF1">
    <property type="entry name" value="ACETYLTRANSFERASE"/>
    <property type="match status" value="1"/>
</dbReference>
<dbReference type="PROSITE" id="PS51186">
    <property type="entry name" value="GNAT"/>
    <property type="match status" value="1"/>
</dbReference>
<keyword evidence="2" id="KW-0808">Transferase</keyword>
<dbReference type="GO" id="GO:0016747">
    <property type="term" value="F:acyltransferase activity, transferring groups other than amino-acyl groups"/>
    <property type="evidence" value="ECO:0007669"/>
    <property type="project" value="InterPro"/>
</dbReference>
<reference evidence="2 5" key="2">
    <citation type="submission" date="2016-06" db="EMBL/GenBank/DDBJ databases">
        <authorList>
            <person name="Kjaerup R.B."/>
            <person name="Dalgaard T.S."/>
            <person name="Juul-Madsen H.R."/>
        </authorList>
    </citation>
    <scope>NUCLEOTIDE SEQUENCE [LARGE SCALE GENOMIC DNA]</scope>
    <source>
        <strain evidence="2 5">CECT 5115</strain>
    </source>
</reference>
<protein>
    <submittedName>
        <fullName evidence="2 3">N-acetyltransferase YafP</fullName>
        <ecNumber evidence="2 3">2.3.1.-</ecNumber>
    </submittedName>
</protein>
<dbReference type="AlphaFoldDB" id="A0A1C3JLR5"/>
<dbReference type="EMBL" id="FLRB01000011">
    <property type="protein sequence ID" value="SBT21085.1"/>
    <property type="molecule type" value="Genomic_DNA"/>
</dbReference>
<dbReference type="CDD" id="cd04301">
    <property type="entry name" value="NAT_SF"/>
    <property type="match status" value="1"/>
</dbReference>
<dbReference type="Gene3D" id="3.40.630.30">
    <property type="match status" value="1"/>
</dbReference>
<dbReference type="OrthoDB" id="9789605at2"/>
<dbReference type="Pfam" id="PF13673">
    <property type="entry name" value="Acetyltransf_10"/>
    <property type="match status" value="1"/>
</dbReference>
<reference evidence="3 4" key="1">
    <citation type="submission" date="2016-06" db="EMBL/GenBank/DDBJ databases">
        <authorList>
            <person name="Rodrigo-Torres L."/>
            <person name="Arahal D.R."/>
        </authorList>
    </citation>
    <scope>NUCLEOTIDE SEQUENCE [LARGE SCALE GENOMIC DNA]</scope>
    <source>
        <strain evidence="3 4">CECT 5116</strain>
    </source>
</reference>
<evidence type="ECO:0000313" key="3">
    <source>
        <dbReference type="EMBL" id="SBT21085.1"/>
    </source>
</evidence>
<dbReference type="RefSeq" id="WP_067030194.1">
    <property type="nucleotide sequence ID" value="NZ_FLRA01000001.1"/>
</dbReference>
<dbReference type="InterPro" id="IPR000182">
    <property type="entry name" value="GNAT_dom"/>
</dbReference>
<proteinExistence type="predicted"/>
<keyword evidence="2" id="KW-0012">Acyltransferase</keyword>
<dbReference type="PANTHER" id="PTHR43451">
    <property type="entry name" value="ACETYLTRANSFERASE (GNAT) FAMILY PROTEIN"/>
    <property type="match status" value="1"/>
</dbReference>
<dbReference type="SUPFAM" id="SSF55729">
    <property type="entry name" value="Acyl-CoA N-acyltransferases (Nat)"/>
    <property type="match status" value="1"/>
</dbReference>
<dbReference type="InterPro" id="IPR016181">
    <property type="entry name" value="Acyl_CoA_acyltransferase"/>
</dbReference>
<keyword evidence="4" id="KW-1185">Reference proteome</keyword>
<feature type="domain" description="N-acetyltransferase" evidence="1">
    <location>
        <begin position="1"/>
        <end position="148"/>
    </location>
</feature>
<dbReference type="Proteomes" id="UP000092840">
    <property type="component" value="Unassembled WGS sequence"/>
</dbReference>